<proteinExistence type="predicted"/>
<comment type="caution">
    <text evidence="1">The sequence shown here is derived from an EMBL/GenBank/DDBJ whole genome shotgun (WGS) entry which is preliminary data.</text>
</comment>
<name>A0ABS9WIG1_9ACTN</name>
<dbReference type="EMBL" id="JAJMLW010000003">
    <property type="protein sequence ID" value="MCI2242667.1"/>
    <property type="molecule type" value="Genomic_DNA"/>
</dbReference>
<dbReference type="RefSeq" id="WP_242166136.1">
    <property type="nucleotide sequence ID" value="NZ_JAJMLW010000003.1"/>
</dbReference>
<protein>
    <recommendedName>
        <fullName evidence="3">Sir2 silent information regulator family NAD-dependent deacetylase</fullName>
    </recommendedName>
</protein>
<dbReference type="Proteomes" id="UP001430755">
    <property type="component" value="Unassembled WGS sequence"/>
</dbReference>
<dbReference type="SUPFAM" id="SSF52467">
    <property type="entry name" value="DHS-like NAD/FAD-binding domain"/>
    <property type="match status" value="1"/>
</dbReference>
<evidence type="ECO:0000313" key="2">
    <source>
        <dbReference type="Proteomes" id="UP001430755"/>
    </source>
</evidence>
<evidence type="ECO:0000313" key="1">
    <source>
        <dbReference type="EMBL" id="MCI2242667.1"/>
    </source>
</evidence>
<gene>
    <name evidence="1" type="ORF">LPT13_09925</name>
</gene>
<keyword evidence="2" id="KW-1185">Reference proteome</keyword>
<dbReference type="InterPro" id="IPR029035">
    <property type="entry name" value="DHS-like_NAD/FAD-binding_dom"/>
</dbReference>
<sequence length="119" mass="12836">MSTAGRAARLAEELAAAEAVVVGAGAGLSTAAGLAYSGERFERYFGDFARRHGFCDMYSGGFFPYETPGERWAFWSRYVWINRYAPIPGSAYDDLRDLVAGKDAFVITTNVDNGGTTGT</sequence>
<evidence type="ECO:0008006" key="3">
    <source>
        <dbReference type="Google" id="ProtNLM"/>
    </source>
</evidence>
<accession>A0ABS9WIG1</accession>
<organism evidence="1 2">
    <name type="scientific">Adlercreutzia faecimuris</name>
    <dbReference type="NCBI Taxonomy" id="2897341"/>
    <lineage>
        <taxon>Bacteria</taxon>
        <taxon>Bacillati</taxon>
        <taxon>Actinomycetota</taxon>
        <taxon>Coriobacteriia</taxon>
        <taxon>Eggerthellales</taxon>
        <taxon>Eggerthellaceae</taxon>
        <taxon>Adlercreutzia</taxon>
    </lineage>
</organism>
<reference evidence="1" key="1">
    <citation type="submission" date="2021-11" db="EMBL/GenBank/DDBJ databases">
        <title>A Novel Adlercreutzia Species, isolated from a Allomyrina dichotoma larva feces.</title>
        <authorList>
            <person name="Suh M.K."/>
        </authorList>
    </citation>
    <scope>NUCLEOTIDE SEQUENCE</scope>
    <source>
        <strain evidence="1">JBNU-10</strain>
    </source>
</reference>
<dbReference type="Gene3D" id="3.40.50.1220">
    <property type="entry name" value="TPP-binding domain"/>
    <property type="match status" value="1"/>
</dbReference>